<protein>
    <submittedName>
        <fullName evidence="1">Uncharacterized protein</fullName>
    </submittedName>
</protein>
<dbReference type="AlphaFoldDB" id="A0AAV0EQ64"/>
<gene>
    <name evidence="1" type="ORF">CEPIT_LOCUS26447</name>
</gene>
<dbReference type="Proteomes" id="UP001152523">
    <property type="component" value="Unassembled WGS sequence"/>
</dbReference>
<dbReference type="EMBL" id="CAMAPF010000935">
    <property type="protein sequence ID" value="CAH9125046.1"/>
    <property type="molecule type" value="Genomic_DNA"/>
</dbReference>
<sequence length="141" mass="16572">MKRGVLSTIDFDLEKLRWLRDALVKILRDKWGSHKLEFGNSLIVQVDSNCFGDFIRIIEKNCDSLFVPEGRKEVGIENFLIRLSTSIKMTSASEQRTMLLAQVWWYHQIWVILDPVKQSGLHTIRRRRLHGCCFQKIQKAQ</sequence>
<accession>A0AAV0EQ64</accession>
<evidence type="ECO:0000313" key="2">
    <source>
        <dbReference type="Proteomes" id="UP001152523"/>
    </source>
</evidence>
<name>A0AAV0EQ64_9ASTE</name>
<reference evidence="1" key="1">
    <citation type="submission" date="2022-07" db="EMBL/GenBank/DDBJ databases">
        <authorList>
            <person name="Macas J."/>
            <person name="Novak P."/>
            <person name="Neumann P."/>
        </authorList>
    </citation>
    <scope>NUCLEOTIDE SEQUENCE</scope>
</reference>
<comment type="caution">
    <text evidence="1">The sequence shown here is derived from an EMBL/GenBank/DDBJ whole genome shotgun (WGS) entry which is preliminary data.</text>
</comment>
<proteinExistence type="predicted"/>
<evidence type="ECO:0000313" key="1">
    <source>
        <dbReference type="EMBL" id="CAH9125046.1"/>
    </source>
</evidence>
<organism evidence="1 2">
    <name type="scientific">Cuscuta epithymum</name>
    <dbReference type="NCBI Taxonomy" id="186058"/>
    <lineage>
        <taxon>Eukaryota</taxon>
        <taxon>Viridiplantae</taxon>
        <taxon>Streptophyta</taxon>
        <taxon>Embryophyta</taxon>
        <taxon>Tracheophyta</taxon>
        <taxon>Spermatophyta</taxon>
        <taxon>Magnoliopsida</taxon>
        <taxon>eudicotyledons</taxon>
        <taxon>Gunneridae</taxon>
        <taxon>Pentapetalae</taxon>
        <taxon>asterids</taxon>
        <taxon>lamiids</taxon>
        <taxon>Solanales</taxon>
        <taxon>Convolvulaceae</taxon>
        <taxon>Cuscuteae</taxon>
        <taxon>Cuscuta</taxon>
        <taxon>Cuscuta subgen. Cuscuta</taxon>
    </lineage>
</organism>
<keyword evidence="2" id="KW-1185">Reference proteome</keyword>